<dbReference type="GO" id="GO:0050112">
    <property type="term" value="F:inositol 2-dehydrogenase (NAD+) activity"/>
    <property type="evidence" value="ECO:0007669"/>
    <property type="project" value="UniProtKB-EC"/>
</dbReference>
<evidence type="ECO:0000259" key="3">
    <source>
        <dbReference type="Pfam" id="PF22725"/>
    </source>
</evidence>
<keyword evidence="1 4" id="KW-0560">Oxidoreductase</keyword>
<evidence type="ECO:0000259" key="2">
    <source>
        <dbReference type="Pfam" id="PF01408"/>
    </source>
</evidence>
<dbReference type="InterPro" id="IPR036291">
    <property type="entry name" value="NAD(P)-bd_dom_sf"/>
</dbReference>
<dbReference type="PANTHER" id="PTHR43818:SF11">
    <property type="entry name" value="BCDNA.GH03377"/>
    <property type="match status" value="1"/>
</dbReference>
<dbReference type="InterPro" id="IPR055170">
    <property type="entry name" value="GFO_IDH_MocA-like_dom"/>
</dbReference>
<dbReference type="Pfam" id="PF01408">
    <property type="entry name" value="GFO_IDH_MocA"/>
    <property type="match status" value="1"/>
</dbReference>
<dbReference type="PANTHER" id="PTHR43818">
    <property type="entry name" value="BCDNA.GH03377"/>
    <property type="match status" value="1"/>
</dbReference>
<dbReference type="Gene3D" id="3.40.50.720">
    <property type="entry name" value="NAD(P)-binding Rossmann-like Domain"/>
    <property type="match status" value="1"/>
</dbReference>
<evidence type="ECO:0000256" key="1">
    <source>
        <dbReference type="ARBA" id="ARBA00023002"/>
    </source>
</evidence>
<name>A0A644YPI2_9ZZZZ</name>
<comment type="caution">
    <text evidence="4">The sequence shown here is derived from an EMBL/GenBank/DDBJ whole genome shotgun (WGS) entry which is preliminary data.</text>
</comment>
<dbReference type="InterPro" id="IPR050463">
    <property type="entry name" value="Gfo/Idh/MocA_oxidrdct_glycsds"/>
</dbReference>
<accession>A0A644YPI2</accession>
<sequence length="358" mass="39009">MNIGIVGAGGMAAYHVKGFQKAGAVVSAVADSNAERARLFAEHWGIQSIYPNLEAMLGQEPGLDAVSIVTPNKFHAPLTVQALEAGKHVYCEKPPARNAQEMLGMYEAAKRTGKHLMFGFNNRCRPESQAIYRYLENGDAGRINSAQATWIRRSGIPGFGGWFTDKELSGGGPVIDLLHMIDLALSFMGYPEPKAVLAVTFDDFMGNASFKGPWGIADGNGNTNVETACHAMVTFRDGRCLTIRNSWAEMNEREVVSVTFQGSKAGGKVERLFGIDGVDETSCDTVMLFTEEYGRQVNREILVEKDETMGRVANAVNFVQSITKGEKPMNTPAEALILMRITDAIYTSSETGECVRFA</sequence>
<reference evidence="4" key="1">
    <citation type="submission" date="2019-08" db="EMBL/GenBank/DDBJ databases">
        <authorList>
            <person name="Kucharzyk K."/>
            <person name="Murdoch R.W."/>
            <person name="Higgins S."/>
            <person name="Loffler F."/>
        </authorList>
    </citation>
    <scope>NUCLEOTIDE SEQUENCE</scope>
</reference>
<dbReference type="GO" id="GO:0000166">
    <property type="term" value="F:nucleotide binding"/>
    <property type="evidence" value="ECO:0007669"/>
    <property type="project" value="InterPro"/>
</dbReference>
<dbReference type="Gene3D" id="3.30.360.10">
    <property type="entry name" value="Dihydrodipicolinate Reductase, domain 2"/>
    <property type="match status" value="1"/>
</dbReference>
<gene>
    <name evidence="4" type="primary">iolG_54</name>
    <name evidence="4" type="ORF">SDC9_74531</name>
</gene>
<protein>
    <submittedName>
        <fullName evidence="4">Inositol 2-dehydrogenase/D-chiro-inositol 3-dehydrogenase</fullName>
        <ecNumber evidence="4">1.1.1.18</ecNumber>
    </submittedName>
</protein>
<proteinExistence type="predicted"/>
<dbReference type="Pfam" id="PF22725">
    <property type="entry name" value="GFO_IDH_MocA_C3"/>
    <property type="match status" value="1"/>
</dbReference>
<dbReference type="SUPFAM" id="SSF51735">
    <property type="entry name" value="NAD(P)-binding Rossmann-fold domains"/>
    <property type="match status" value="1"/>
</dbReference>
<feature type="domain" description="Gfo/Idh/MocA-like oxidoreductase N-terminal" evidence="2">
    <location>
        <begin position="1"/>
        <end position="120"/>
    </location>
</feature>
<dbReference type="SUPFAM" id="SSF55347">
    <property type="entry name" value="Glyceraldehyde-3-phosphate dehydrogenase-like, C-terminal domain"/>
    <property type="match status" value="1"/>
</dbReference>
<feature type="domain" description="GFO/IDH/MocA-like oxidoreductase" evidence="3">
    <location>
        <begin position="129"/>
        <end position="264"/>
    </location>
</feature>
<dbReference type="EC" id="1.1.1.18" evidence="4"/>
<organism evidence="4">
    <name type="scientific">bioreactor metagenome</name>
    <dbReference type="NCBI Taxonomy" id="1076179"/>
    <lineage>
        <taxon>unclassified sequences</taxon>
        <taxon>metagenomes</taxon>
        <taxon>ecological metagenomes</taxon>
    </lineage>
</organism>
<dbReference type="EMBL" id="VSSQ01005140">
    <property type="protein sequence ID" value="MPM28014.1"/>
    <property type="molecule type" value="Genomic_DNA"/>
</dbReference>
<evidence type="ECO:0000313" key="4">
    <source>
        <dbReference type="EMBL" id="MPM28014.1"/>
    </source>
</evidence>
<dbReference type="AlphaFoldDB" id="A0A644YPI2"/>
<dbReference type="InterPro" id="IPR000683">
    <property type="entry name" value="Gfo/Idh/MocA-like_OxRdtase_N"/>
</dbReference>